<dbReference type="Proteomes" id="UP001418222">
    <property type="component" value="Unassembled WGS sequence"/>
</dbReference>
<organism evidence="2 3">
    <name type="scientific">Platanthera zijinensis</name>
    <dbReference type="NCBI Taxonomy" id="2320716"/>
    <lineage>
        <taxon>Eukaryota</taxon>
        <taxon>Viridiplantae</taxon>
        <taxon>Streptophyta</taxon>
        <taxon>Embryophyta</taxon>
        <taxon>Tracheophyta</taxon>
        <taxon>Spermatophyta</taxon>
        <taxon>Magnoliopsida</taxon>
        <taxon>Liliopsida</taxon>
        <taxon>Asparagales</taxon>
        <taxon>Orchidaceae</taxon>
        <taxon>Orchidoideae</taxon>
        <taxon>Orchideae</taxon>
        <taxon>Orchidinae</taxon>
        <taxon>Platanthera</taxon>
    </lineage>
</organism>
<protein>
    <submittedName>
        <fullName evidence="2">Uncharacterized protein</fullName>
    </submittedName>
</protein>
<sequence length="211" mass="23047">MSPPQNTLALLLPLSVTSICSSIMEEVPSNKRDRECSDESLNSPEKRLRSDLLLGIFDDDADTGSEDGLESVMKSLEEEIRLPSYPSQTPAEVPLTFGDPLQPDLGYLLEASDDELGLPPTVTSSEGESGWEVDRACGDIETGFGQIWGFADEIPQTYDGLDLVTYRTEEAESVAGETAGILDGEFGFFDEVYQPLDLAEFSWRPESLPAV</sequence>
<evidence type="ECO:0000256" key="1">
    <source>
        <dbReference type="SAM" id="SignalP"/>
    </source>
</evidence>
<keyword evidence="1" id="KW-0732">Signal</keyword>
<dbReference type="EMBL" id="JBBWWQ010000021">
    <property type="protein sequence ID" value="KAK8914224.1"/>
    <property type="molecule type" value="Genomic_DNA"/>
</dbReference>
<feature type="signal peptide" evidence="1">
    <location>
        <begin position="1"/>
        <end position="22"/>
    </location>
</feature>
<evidence type="ECO:0000313" key="3">
    <source>
        <dbReference type="Proteomes" id="UP001418222"/>
    </source>
</evidence>
<reference evidence="2 3" key="1">
    <citation type="journal article" date="2022" name="Nat. Plants">
        <title>Genomes of leafy and leafless Platanthera orchids illuminate the evolution of mycoheterotrophy.</title>
        <authorList>
            <person name="Li M.H."/>
            <person name="Liu K.W."/>
            <person name="Li Z."/>
            <person name="Lu H.C."/>
            <person name="Ye Q.L."/>
            <person name="Zhang D."/>
            <person name="Wang J.Y."/>
            <person name="Li Y.F."/>
            <person name="Zhong Z.M."/>
            <person name="Liu X."/>
            <person name="Yu X."/>
            <person name="Liu D.K."/>
            <person name="Tu X.D."/>
            <person name="Liu B."/>
            <person name="Hao Y."/>
            <person name="Liao X.Y."/>
            <person name="Jiang Y.T."/>
            <person name="Sun W.H."/>
            <person name="Chen J."/>
            <person name="Chen Y.Q."/>
            <person name="Ai Y."/>
            <person name="Zhai J.W."/>
            <person name="Wu S.S."/>
            <person name="Zhou Z."/>
            <person name="Hsiao Y.Y."/>
            <person name="Wu W.L."/>
            <person name="Chen Y.Y."/>
            <person name="Lin Y.F."/>
            <person name="Hsu J.L."/>
            <person name="Li C.Y."/>
            <person name="Wang Z.W."/>
            <person name="Zhao X."/>
            <person name="Zhong W.Y."/>
            <person name="Ma X.K."/>
            <person name="Ma L."/>
            <person name="Huang J."/>
            <person name="Chen G.Z."/>
            <person name="Huang M.Z."/>
            <person name="Huang L."/>
            <person name="Peng D.H."/>
            <person name="Luo Y.B."/>
            <person name="Zou S.Q."/>
            <person name="Chen S.P."/>
            <person name="Lan S."/>
            <person name="Tsai W.C."/>
            <person name="Van de Peer Y."/>
            <person name="Liu Z.J."/>
        </authorList>
    </citation>
    <scope>NUCLEOTIDE SEQUENCE [LARGE SCALE GENOMIC DNA]</scope>
    <source>
        <strain evidence="2">Lor287</strain>
    </source>
</reference>
<dbReference type="PANTHER" id="PTHR34539">
    <property type="entry name" value="T6J4.11 PROTEIN"/>
    <property type="match status" value="1"/>
</dbReference>
<comment type="caution">
    <text evidence="2">The sequence shown here is derived from an EMBL/GenBank/DDBJ whole genome shotgun (WGS) entry which is preliminary data.</text>
</comment>
<dbReference type="PANTHER" id="PTHR34539:SF19">
    <property type="entry name" value="T6J4.11 PROTEIN"/>
    <property type="match status" value="1"/>
</dbReference>
<name>A0AAP0FTW0_9ASPA</name>
<dbReference type="AlphaFoldDB" id="A0AAP0FTW0"/>
<feature type="chain" id="PRO_5042989199" evidence="1">
    <location>
        <begin position="23"/>
        <end position="211"/>
    </location>
</feature>
<proteinExistence type="predicted"/>
<keyword evidence="3" id="KW-1185">Reference proteome</keyword>
<evidence type="ECO:0000313" key="2">
    <source>
        <dbReference type="EMBL" id="KAK8914224.1"/>
    </source>
</evidence>
<gene>
    <name evidence="2" type="ORF">KSP39_PZI024049</name>
</gene>
<accession>A0AAP0FTW0</accession>